<dbReference type="GO" id="GO:0004803">
    <property type="term" value="F:transposase activity"/>
    <property type="evidence" value="ECO:0007669"/>
    <property type="project" value="InterPro"/>
</dbReference>
<evidence type="ECO:0000259" key="3">
    <source>
        <dbReference type="Pfam" id="PF13340"/>
    </source>
</evidence>
<reference evidence="4" key="1">
    <citation type="submission" date="2022-09" db="EMBL/GenBank/DDBJ databases">
        <title>Intensive care unit water sources are persistently colonized with multi-drug resistant bacteria and are the site of extensive horizontal gene transfer of antibiotic resistance genes.</title>
        <authorList>
            <person name="Diorio-Toth L."/>
        </authorList>
    </citation>
    <scope>NUCLEOTIDE SEQUENCE</scope>
    <source>
        <strain evidence="4">GD03686</strain>
    </source>
</reference>
<name>A0AA43AZ99_9BURK</name>
<dbReference type="AlphaFoldDB" id="A0AA43AZ99"/>
<evidence type="ECO:0000313" key="5">
    <source>
        <dbReference type="Proteomes" id="UP001161294"/>
    </source>
</evidence>
<accession>A0AA43AZ99</accession>
<comment type="caution">
    <text evidence="4">The sequence shown here is derived from an EMBL/GenBank/DDBJ whole genome shotgun (WGS) entry which is preliminary data.</text>
</comment>
<dbReference type="Pfam" id="PF13340">
    <property type="entry name" value="DUF4096"/>
    <property type="match status" value="1"/>
</dbReference>
<organism evidence="4 5">
    <name type="scientific">Comamonas aquatica</name>
    <dbReference type="NCBI Taxonomy" id="225991"/>
    <lineage>
        <taxon>Bacteria</taxon>
        <taxon>Pseudomonadati</taxon>
        <taxon>Pseudomonadota</taxon>
        <taxon>Betaproteobacteria</taxon>
        <taxon>Burkholderiales</taxon>
        <taxon>Comamonadaceae</taxon>
        <taxon>Comamonas</taxon>
    </lineage>
</organism>
<dbReference type="InterPro" id="IPR025161">
    <property type="entry name" value="IS402-like_dom"/>
</dbReference>
<dbReference type="Pfam" id="PF01609">
    <property type="entry name" value="DDE_Tnp_1"/>
    <property type="match status" value="1"/>
</dbReference>
<dbReference type="InterPro" id="IPR002559">
    <property type="entry name" value="Transposase_11"/>
</dbReference>
<dbReference type="GO" id="GO:0003677">
    <property type="term" value="F:DNA binding"/>
    <property type="evidence" value="ECO:0007669"/>
    <property type="project" value="InterPro"/>
</dbReference>
<dbReference type="EMBL" id="JAOCJW010000074">
    <property type="protein sequence ID" value="MDH2007419.1"/>
    <property type="molecule type" value="Genomic_DNA"/>
</dbReference>
<dbReference type="Proteomes" id="UP001161294">
    <property type="component" value="Unassembled WGS sequence"/>
</dbReference>
<dbReference type="PANTHER" id="PTHR30007:SF1">
    <property type="entry name" value="BLR1914 PROTEIN"/>
    <property type="match status" value="1"/>
</dbReference>
<dbReference type="RefSeq" id="WP_279853874.1">
    <property type="nucleotide sequence ID" value="NZ_JAOCIA010000074.1"/>
</dbReference>
<gene>
    <name evidence="4" type="ORF">N5J23_18135</name>
</gene>
<protein>
    <submittedName>
        <fullName evidence="4">IS5 family transposase</fullName>
    </submittedName>
</protein>
<sequence length="269" mass="30342">MARQPVSKELWKQLQPLIPAFTPSAKGGARKLGVSDEAALNGILFVLHTGIAWQDLPQSLGYGSGMTCWRRLRDWSAAGVWERLHQAMLVRLREHDQIDWSRASIDGSSVPKPPGGQETGPNPTDRGKLGSKRHLVVDARGIPLVVLVSGANRHDSMLFEPCVDAIPAVKGLQGRPRRRPYKLHADKGYDYPRCRAHLKKRGIFSRIARRGVESSEKLGKHRWVVERTHGWFAGFGKLRIRFERRMDIHLALLKLTAAIICARFVDRWC</sequence>
<proteinExistence type="predicted"/>
<evidence type="ECO:0000313" key="4">
    <source>
        <dbReference type="EMBL" id="MDH2007419.1"/>
    </source>
</evidence>
<evidence type="ECO:0000259" key="2">
    <source>
        <dbReference type="Pfam" id="PF01609"/>
    </source>
</evidence>
<feature type="region of interest" description="Disordered" evidence="1">
    <location>
        <begin position="103"/>
        <end position="129"/>
    </location>
</feature>
<feature type="domain" description="Transposase IS4-like" evidence="2">
    <location>
        <begin position="104"/>
        <end position="259"/>
    </location>
</feature>
<dbReference type="PANTHER" id="PTHR30007">
    <property type="entry name" value="PHP DOMAIN PROTEIN"/>
    <property type="match status" value="1"/>
</dbReference>
<dbReference type="GO" id="GO:0006313">
    <property type="term" value="P:DNA transposition"/>
    <property type="evidence" value="ECO:0007669"/>
    <property type="project" value="InterPro"/>
</dbReference>
<dbReference type="NCBIfam" id="NF033580">
    <property type="entry name" value="transpos_IS5_3"/>
    <property type="match status" value="1"/>
</dbReference>
<feature type="domain" description="Insertion element IS402-like" evidence="3">
    <location>
        <begin position="7"/>
        <end position="85"/>
    </location>
</feature>
<evidence type="ECO:0000256" key="1">
    <source>
        <dbReference type="SAM" id="MobiDB-lite"/>
    </source>
</evidence>